<evidence type="ECO:0000256" key="4">
    <source>
        <dbReference type="ARBA" id="ARBA00022989"/>
    </source>
</evidence>
<dbReference type="Gene3D" id="1.20.1070.10">
    <property type="entry name" value="Rhodopsin 7-helix transmembrane proteins"/>
    <property type="match status" value="1"/>
</dbReference>
<dbReference type="CDD" id="cd00637">
    <property type="entry name" value="7tm_classA_rhodopsin-like"/>
    <property type="match status" value="1"/>
</dbReference>
<evidence type="ECO:0000256" key="10">
    <source>
        <dbReference type="SAM" id="Phobius"/>
    </source>
</evidence>
<evidence type="ECO:0000313" key="13">
    <source>
        <dbReference type="Proteomes" id="UP000694865"/>
    </source>
</evidence>
<evidence type="ECO:0000256" key="3">
    <source>
        <dbReference type="ARBA" id="ARBA00022692"/>
    </source>
</evidence>
<dbReference type="PROSITE" id="PS00237">
    <property type="entry name" value="G_PROTEIN_RECEP_F1_1"/>
    <property type="match status" value="1"/>
</dbReference>
<dbReference type="PANTHER" id="PTHR22752">
    <property type="entry name" value="G PROTEIN-COUPLED RECEPTOR"/>
    <property type="match status" value="1"/>
</dbReference>
<name>A0ABM0LY38_SACKO</name>
<evidence type="ECO:0000256" key="11">
    <source>
        <dbReference type="SAM" id="SignalP"/>
    </source>
</evidence>
<feature type="domain" description="G-protein coupled receptors family 1 profile" evidence="12">
    <location>
        <begin position="1"/>
        <end position="234"/>
    </location>
</feature>
<feature type="signal peptide" evidence="11">
    <location>
        <begin position="1"/>
        <end position="20"/>
    </location>
</feature>
<sequence>MVVCDLAITIFLIPFMIASAASQQWVFGDTVCQLVGYLNVVFVSVNIFTLTIVSFNRYFIIRFPFRYQRYFENKSGSIPIAMIWISCVVIAFPPLLGWGTYDFLIAKATCTIVCNLEETEEGYTMVLGVLTGALPICVFIWSYVNIACVAYRHSRKPIVLGSLGPGLRSVKITNNRDFKTTRTLFFIMFTFLLCWLPYYVIYNVHSFGGYVPRTVDTVATWLAFSTCALNPCIFGFSDRCTKRDAQQAQCEVRGDAQQAQCEVRGDTPQAQCEVHGDTPQAQCEVHGDTQAQCEVHGDTQQARREVDGDTQQAQCEVRGDTPQAQREVHGDTQAQCEVHGDTQVQCEVHRDTTSSM</sequence>
<keyword evidence="7 9" id="KW-0675">Receptor</keyword>
<dbReference type="GeneID" id="102807421"/>
<comment type="similarity">
    <text evidence="9">Belongs to the G-protein coupled receptor 1 family.</text>
</comment>
<keyword evidence="2" id="KW-1003">Cell membrane</keyword>
<reference evidence="14" key="1">
    <citation type="submission" date="2025-08" db="UniProtKB">
        <authorList>
            <consortium name="RefSeq"/>
        </authorList>
    </citation>
    <scope>IDENTIFICATION</scope>
    <source>
        <tissue evidence="14">Testes</tissue>
    </source>
</reference>
<evidence type="ECO:0000256" key="7">
    <source>
        <dbReference type="ARBA" id="ARBA00023170"/>
    </source>
</evidence>
<evidence type="ECO:0000259" key="12">
    <source>
        <dbReference type="PROSITE" id="PS50262"/>
    </source>
</evidence>
<organism evidence="13 14">
    <name type="scientific">Saccoglossus kowalevskii</name>
    <name type="common">Acorn worm</name>
    <dbReference type="NCBI Taxonomy" id="10224"/>
    <lineage>
        <taxon>Eukaryota</taxon>
        <taxon>Metazoa</taxon>
        <taxon>Hemichordata</taxon>
        <taxon>Enteropneusta</taxon>
        <taxon>Harrimaniidae</taxon>
        <taxon>Saccoglossus</taxon>
    </lineage>
</organism>
<evidence type="ECO:0000256" key="1">
    <source>
        <dbReference type="ARBA" id="ARBA00004651"/>
    </source>
</evidence>
<evidence type="ECO:0000256" key="9">
    <source>
        <dbReference type="RuleBase" id="RU000688"/>
    </source>
</evidence>
<proteinExistence type="inferred from homology"/>
<feature type="chain" id="PRO_5047473133" evidence="11">
    <location>
        <begin position="21"/>
        <end position="356"/>
    </location>
</feature>
<dbReference type="InterPro" id="IPR000276">
    <property type="entry name" value="GPCR_Rhodpsn"/>
</dbReference>
<evidence type="ECO:0000256" key="5">
    <source>
        <dbReference type="ARBA" id="ARBA00023040"/>
    </source>
</evidence>
<feature type="transmembrane region" description="Helical" evidence="10">
    <location>
        <begin position="76"/>
        <end position="96"/>
    </location>
</feature>
<dbReference type="PRINTS" id="PR00237">
    <property type="entry name" value="GPCRRHODOPSN"/>
</dbReference>
<dbReference type="Proteomes" id="UP000694865">
    <property type="component" value="Unplaced"/>
</dbReference>
<dbReference type="Pfam" id="PF00001">
    <property type="entry name" value="7tm_1"/>
    <property type="match status" value="1"/>
</dbReference>
<feature type="transmembrane region" description="Helical" evidence="10">
    <location>
        <begin position="125"/>
        <end position="146"/>
    </location>
</feature>
<dbReference type="RefSeq" id="XP_006812679.1">
    <property type="nucleotide sequence ID" value="XM_006812616.1"/>
</dbReference>
<feature type="transmembrane region" description="Helical" evidence="10">
    <location>
        <begin position="36"/>
        <end position="55"/>
    </location>
</feature>
<gene>
    <name evidence="14" type="primary">LOC102807421</name>
</gene>
<dbReference type="PROSITE" id="PS50262">
    <property type="entry name" value="G_PROTEIN_RECEP_F1_2"/>
    <property type="match status" value="1"/>
</dbReference>
<evidence type="ECO:0000256" key="2">
    <source>
        <dbReference type="ARBA" id="ARBA00022475"/>
    </source>
</evidence>
<comment type="subcellular location">
    <subcellularLocation>
        <location evidence="1">Cell membrane</location>
        <topology evidence="1">Multi-pass membrane protein</topology>
    </subcellularLocation>
</comment>
<accession>A0ABM0LY38</accession>
<dbReference type="InterPro" id="IPR017452">
    <property type="entry name" value="GPCR_Rhodpsn_7TM"/>
</dbReference>
<protein>
    <submittedName>
        <fullName evidence="14">Tyramine receptor ser-2-like</fullName>
    </submittedName>
</protein>
<keyword evidence="3 9" id="KW-0812">Transmembrane</keyword>
<evidence type="ECO:0000313" key="14">
    <source>
        <dbReference type="RefSeq" id="XP_006812679.1"/>
    </source>
</evidence>
<feature type="transmembrane region" description="Helical" evidence="10">
    <location>
        <begin position="218"/>
        <end position="236"/>
    </location>
</feature>
<keyword evidence="13" id="KW-1185">Reference proteome</keyword>
<keyword evidence="11" id="KW-0732">Signal</keyword>
<keyword evidence="5 9" id="KW-0297">G-protein coupled receptor</keyword>
<dbReference type="SUPFAM" id="SSF81321">
    <property type="entry name" value="Family A G protein-coupled receptor-like"/>
    <property type="match status" value="1"/>
</dbReference>
<keyword evidence="6 10" id="KW-0472">Membrane</keyword>
<feature type="transmembrane region" description="Helical" evidence="10">
    <location>
        <begin position="184"/>
        <end position="202"/>
    </location>
</feature>
<evidence type="ECO:0000256" key="6">
    <source>
        <dbReference type="ARBA" id="ARBA00023136"/>
    </source>
</evidence>
<keyword evidence="4 10" id="KW-1133">Transmembrane helix</keyword>
<keyword evidence="8 9" id="KW-0807">Transducer</keyword>
<evidence type="ECO:0000256" key="8">
    <source>
        <dbReference type="ARBA" id="ARBA00023224"/>
    </source>
</evidence>